<organism evidence="1 2">
    <name type="scientific">Azospirillum humicireducens</name>
    <dbReference type="NCBI Taxonomy" id="1226968"/>
    <lineage>
        <taxon>Bacteria</taxon>
        <taxon>Pseudomonadati</taxon>
        <taxon>Pseudomonadota</taxon>
        <taxon>Alphaproteobacteria</taxon>
        <taxon>Rhodospirillales</taxon>
        <taxon>Azospirillaceae</taxon>
        <taxon>Azospirillum</taxon>
    </lineage>
</organism>
<reference evidence="1 2" key="1">
    <citation type="submission" date="2018-04" db="EMBL/GenBank/DDBJ databases">
        <title>Complete genome sequence of the nitrogen-fixing bacterium Azospirillum humicireducens type strain SgZ-5.</title>
        <authorList>
            <person name="Yu Z."/>
        </authorList>
    </citation>
    <scope>NUCLEOTIDE SEQUENCE [LARGE SCALE GENOMIC DNA]</scope>
    <source>
        <strain evidence="1 2">SgZ-5</strain>
        <plasmid evidence="1 2">pYZ3</plasmid>
    </source>
</reference>
<evidence type="ECO:0000313" key="1">
    <source>
        <dbReference type="EMBL" id="AWB07910.1"/>
    </source>
</evidence>
<evidence type="ECO:0000313" key="2">
    <source>
        <dbReference type="Proteomes" id="UP000077405"/>
    </source>
</evidence>
<gene>
    <name evidence="1" type="ORF">A6A40_22945</name>
</gene>
<sequence length="292" mass="33633">MMLSMISIIYIMCWKSARAKSESAFSHFEALEGSLNAHGRPRAFYSDKYSTFRVSQREAKRLRYLTAPPSRIPTQPCQICRRSPMAKLHGQAEATSLTVLLCANHWYFYPVAKFSMLEVMVALRLFVLPALLIAANIPLAQANGYAKEYLQRVRPGMSEASVRGIFSEIRCDEVRERLHQDRVNGKTQDRLNLECVARNLYSPYSVDFSPLSEGRKAQSIRYFWIDVRDEDMIAVEVAETIGLPMVKKEWQNTLGKIYPCWFFENNAVRAPLCHNSEDEGYRVWHLGYTAKR</sequence>
<dbReference type="KEGG" id="ahu:A6A40_22945"/>
<keyword evidence="1" id="KW-0614">Plasmid</keyword>
<accession>A0A2R4VTZ3</accession>
<name>A0A2R4VTZ3_9PROT</name>
<keyword evidence="2" id="KW-1185">Reference proteome</keyword>
<dbReference type="EMBL" id="CP028904">
    <property type="protein sequence ID" value="AWB07910.1"/>
    <property type="molecule type" value="Genomic_DNA"/>
</dbReference>
<dbReference type="Proteomes" id="UP000077405">
    <property type="component" value="Plasmid pYZ3"/>
</dbReference>
<geneLocation type="plasmid" evidence="1 2">
    <name>pYZ3</name>
</geneLocation>
<proteinExistence type="predicted"/>
<protein>
    <submittedName>
        <fullName evidence="1">Uncharacterized protein</fullName>
    </submittedName>
</protein>
<dbReference type="AlphaFoldDB" id="A0A2R4VTZ3"/>